<sequence>MNILRSYTETVVTTPTDTFPISFEFDEKYDAVHVFLNKVAVEELGYTVTLANPTTLKIEPASPSGTVRIVRGTDIENMRYVGDAGALFIAIGLN</sequence>
<protein>
    <submittedName>
        <fullName evidence="1">Uncharacterized protein</fullName>
    </submittedName>
</protein>
<evidence type="ECO:0000313" key="2">
    <source>
        <dbReference type="Proteomes" id="UP001163359"/>
    </source>
</evidence>
<dbReference type="Proteomes" id="UP001163359">
    <property type="component" value="Segment"/>
</dbReference>
<keyword evidence="2" id="KW-1185">Reference proteome</keyword>
<evidence type="ECO:0000313" key="1">
    <source>
        <dbReference type="EMBL" id="UYD72362.1"/>
    </source>
</evidence>
<organism evidence="1 2">
    <name type="scientific">Acinetobacter phage AIIMS-AbE5-RC</name>
    <dbReference type="NCBI Taxonomy" id="2981552"/>
    <lineage>
        <taxon>Viruses</taxon>
        <taxon>Duplodnaviria</taxon>
        <taxon>Heunggongvirae</taxon>
        <taxon>Uroviricota</taxon>
        <taxon>Caudoviricetes</taxon>
        <taxon>Autographivirales</taxon>
        <taxon>Autoscriptoviridae</taxon>
        <taxon>Beijerinckvirinae</taxon>
        <taxon>Friunavirus</taxon>
        <taxon>Friunavirus AIIMSAbE5RC</taxon>
    </lineage>
</organism>
<name>A0A9X9NZ81_9CAUD</name>
<accession>A0A9X9NZ81</accession>
<proteinExistence type="predicted"/>
<dbReference type="EMBL" id="OP291336">
    <property type="protein sequence ID" value="UYD72362.1"/>
    <property type="molecule type" value="Genomic_DNA"/>
</dbReference>
<gene>
    <name evidence="1" type="ORF">AIIMSE5_022</name>
</gene>
<reference evidence="1" key="1">
    <citation type="submission" date="2022-08" db="EMBL/GenBank/DDBJ databases">
        <authorList>
            <person name="Rathor N."/>
            <person name="Chaudhry R."/>
        </authorList>
    </citation>
    <scope>NUCLEOTIDE SEQUENCE</scope>
</reference>